<dbReference type="EMBL" id="JAWDGP010004530">
    <property type="protein sequence ID" value="KAK3763554.1"/>
    <property type="molecule type" value="Genomic_DNA"/>
</dbReference>
<protein>
    <submittedName>
        <fullName evidence="2">Uncharacterized protein</fullName>
    </submittedName>
</protein>
<organism evidence="2 3">
    <name type="scientific">Elysia crispata</name>
    <name type="common">lettuce slug</name>
    <dbReference type="NCBI Taxonomy" id="231223"/>
    <lineage>
        <taxon>Eukaryota</taxon>
        <taxon>Metazoa</taxon>
        <taxon>Spiralia</taxon>
        <taxon>Lophotrochozoa</taxon>
        <taxon>Mollusca</taxon>
        <taxon>Gastropoda</taxon>
        <taxon>Heterobranchia</taxon>
        <taxon>Euthyneura</taxon>
        <taxon>Panpulmonata</taxon>
        <taxon>Sacoglossa</taxon>
        <taxon>Placobranchoidea</taxon>
        <taxon>Plakobranchidae</taxon>
        <taxon>Elysia</taxon>
    </lineage>
</organism>
<keyword evidence="1" id="KW-0732">Signal</keyword>
<sequence length="465" mass="49545">MNFLCAFVLACLGGAFAQQQCTPTSFKALTFDTVNFQPSYSYHDVQNALTLYENINDDASQLYDFNDGILYVQPDGEPCHKYQNNDGQLAQDPAAAIAKTVLKFTYTDDNQVTSSGVELANGNLTVRAVITSECDSTFISFVNNGQVGVANFFTNQEDLTDDDRQKIQDAKATFEAADCELRDIHRLKLLRLNLDEIFAAVLLTPGTRCLSSLAEQLTPRYSVSVFSSGNIHAWYSVSVFSSGSAHACYSMSVFSTGSAHACYSVSVFSTGSAHACYSVSVFSTGSAHAWYSVSVFSTGSAHACYSVSVFSTGSAHACYSVSVFSSGSAHACYSMSVFSTGSAHACYSVSVFSTGSAHACYSVSVFSTGSTHAWYSVSVFSSGSAHAWYSVSVFSSGSAHAWYSVSVFSTGSAHAWYSVSVFSSGSVHAWYSVSVFSSGSAHAWYSVSVFSSGTAHTSVLGVCLL</sequence>
<proteinExistence type="predicted"/>
<dbReference type="Proteomes" id="UP001283361">
    <property type="component" value="Unassembled WGS sequence"/>
</dbReference>
<evidence type="ECO:0000313" key="2">
    <source>
        <dbReference type="EMBL" id="KAK3763554.1"/>
    </source>
</evidence>
<keyword evidence="3" id="KW-1185">Reference proteome</keyword>
<comment type="caution">
    <text evidence="2">The sequence shown here is derived from an EMBL/GenBank/DDBJ whole genome shotgun (WGS) entry which is preliminary data.</text>
</comment>
<evidence type="ECO:0000313" key="3">
    <source>
        <dbReference type="Proteomes" id="UP001283361"/>
    </source>
</evidence>
<feature type="chain" id="PRO_5042094723" evidence="1">
    <location>
        <begin position="18"/>
        <end position="465"/>
    </location>
</feature>
<name>A0AAE0Z673_9GAST</name>
<evidence type="ECO:0000256" key="1">
    <source>
        <dbReference type="SAM" id="SignalP"/>
    </source>
</evidence>
<gene>
    <name evidence="2" type="ORF">RRG08_056978</name>
</gene>
<accession>A0AAE0Z673</accession>
<reference evidence="2" key="1">
    <citation type="journal article" date="2023" name="G3 (Bethesda)">
        <title>A reference genome for the long-term kleptoplast-retaining sea slug Elysia crispata morphotype clarki.</title>
        <authorList>
            <person name="Eastman K.E."/>
            <person name="Pendleton A.L."/>
            <person name="Shaikh M.A."/>
            <person name="Suttiyut T."/>
            <person name="Ogas R."/>
            <person name="Tomko P."/>
            <person name="Gavelis G."/>
            <person name="Widhalm J.R."/>
            <person name="Wisecaver J.H."/>
        </authorList>
    </citation>
    <scope>NUCLEOTIDE SEQUENCE</scope>
    <source>
        <strain evidence="2">ECLA1</strain>
    </source>
</reference>
<feature type="signal peptide" evidence="1">
    <location>
        <begin position="1"/>
        <end position="17"/>
    </location>
</feature>
<dbReference type="AlphaFoldDB" id="A0AAE0Z673"/>